<dbReference type="RefSeq" id="WP_021609659.1">
    <property type="nucleotide sequence ID" value="NZ_KE952004.1"/>
</dbReference>
<feature type="compositionally biased region" description="Pro residues" evidence="1">
    <location>
        <begin position="282"/>
        <end position="294"/>
    </location>
</feature>
<feature type="region of interest" description="Disordered" evidence="1">
    <location>
        <begin position="233"/>
        <end position="294"/>
    </location>
</feature>
<feature type="region of interest" description="Disordered" evidence="1">
    <location>
        <begin position="191"/>
        <end position="220"/>
    </location>
</feature>
<proteinExistence type="predicted"/>
<sequence>MQQTLQELPLTLAYIGADLLAITILVGVLYIPRHGRRDLVAAYIGVNVGVLAVTLLLSSSNNVGAGLGLGLFGVLSIIRLRSSSLAQGEVAYFFAALALGLLGGIKSHLIIVAILMVLILASLWVGDHPALMRNNRNQTVVIDRAISNEDELILELEDLLGAQIRSVDLKSLDLVNDTTIVEVHYRLRRRARTAPPAAQPKDTGTGAQQVRQAPQESTPQAPHLIQEVPLQTPTPIQPVGQQAWPGALSHDSAASAATAPPRHDWITGNRQQHTPQRHSQPSAPPPPVANPRYN</sequence>
<dbReference type="Pfam" id="PF16316">
    <property type="entry name" value="DUF4956"/>
    <property type="match status" value="1"/>
</dbReference>
<comment type="caution">
    <text evidence="3">The sequence shown here is derived from an EMBL/GenBank/DDBJ whole genome shotgun (WGS) entry which is preliminary data.</text>
</comment>
<dbReference type="Proteomes" id="UP000016536">
    <property type="component" value="Unassembled WGS sequence"/>
</dbReference>
<feature type="transmembrane region" description="Helical" evidence="2">
    <location>
        <begin position="92"/>
        <end position="125"/>
    </location>
</feature>
<keyword evidence="2" id="KW-1133">Transmembrane helix</keyword>
<organism evidence="3 4">
    <name type="scientific">Actinomyces johnsonii F0542</name>
    <dbReference type="NCBI Taxonomy" id="1321818"/>
    <lineage>
        <taxon>Bacteria</taxon>
        <taxon>Bacillati</taxon>
        <taxon>Actinomycetota</taxon>
        <taxon>Actinomycetes</taxon>
        <taxon>Actinomycetales</taxon>
        <taxon>Actinomycetaceae</taxon>
        <taxon>Actinomyces</taxon>
    </lineage>
</organism>
<feature type="compositionally biased region" description="Polar residues" evidence="1">
    <location>
        <begin position="205"/>
        <end position="220"/>
    </location>
</feature>
<feature type="transmembrane region" description="Helical" evidence="2">
    <location>
        <begin position="12"/>
        <end position="32"/>
    </location>
</feature>
<dbReference type="InterPro" id="IPR032531">
    <property type="entry name" value="DUF4956"/>
</dbReference>
<gene>
    <name evidence="3" type="ORF">HMPREF1979_02980</name>
</gene>
<evidence type="ECO:0008006" key="5">
    <source>
        <dbReference type="Google" id="ProtNLM"/>
    </source>
</evidence>
<evidence type="ECO:0000313" key="4">
    <source>
        <dbReference type="Proteomes" id="UP000016536"/>
    </source>
</evidence>
<dbReference type="HOGENOM" id="CLU_080080_0_0_11"/>
<accession>U1QJQ4</accession>
<dbReference type="EMBL" id="AWSE01000229">
    <property type="protein sequence ID" value="ERH22064.1"/>
    <property type="molecule type" value="Genomic_DNA"/>
</dbReference>
<feature type="transmembrane region" description="Helical" evidence="2">
    <location>
        <begin position="63"/>
        <end position="80"/>
    </location>
</feature>
<keyword evidence="2" id="KW-0472">Membrane</keyword>
<dbReference type="PATRIC" id="fig|1321818.3.peg.2466"/>
<evidence type="ECO:0000256" key="2">
    <source>
        <dbReference type="SAM" id="Phobius"/>
    </source>
</evidence>
<reference evidence="3 4" key="1">
    <citation type="submission" date="2013-08" db="EMBL/GenBank/DDBJ databases">
        <authorList>
            <person name="Weinstock G."/>
            <person name="Sodergren E."/>
            <person name="Wylie T."/>
            <person name="Fulton L."/>
            <person name="Fulton R."/>
            <person name="Fronick C."/>
            <person name="O'Laughlin M."/>
            <person name="Godfrey J."/>
            <person name="Miner T."/>
            <person name="Herter B."/>
            <person name="Appelbaum E."/>
            <person name="Cordes M."/>
            <person name="Lek S."/>
            <person name="Wollam A."/>
            <person name="Pepin K.H."/>
            <person name="Palsikar V.B."/>
            <person name="Mitreva M."/>
            <person name="Wilson R.K."/>
        </authorList>
    </citation>
    <scope>NUCLEOTIDE SEQUENCE [LARGE SCALE GENOMIC DNA]</scope>
    <source>
        <strain evidence="3 4">F0542</strain>
    </source>
</reference>
<dbReference type="AlphaFoldDB" id="U1QJQ4"/>
<keyword evidence="2" id="KW-0812">Transmembrane</keyword>
<feature type="transmembrane region" description="Helical" evidence="2">
    <location>
        <begin position="39"/>
        <end position="57"/>
    </location>
</feature>
<evidence type="ECO:0000256" key="1">
    <source>
        <dbReference type="SAM" id="MobiDB-lite"/>
    </source>
</evidence>
<keyword evidence="4" id="KW-1185">Reference proteome</keyword>
<evidence type="ECO:0000313" key="3">
    <source>
        <dbReference type="EMBL" id="ERH22064.1"/>
    </source>
</evidence>
<protein>
    <recommendedName>
        <fullName evidence="5">DUF4956 domain-containing protein</fullName>
    </recommendedName>
</protein>
<name>U1QJQ4_9ACTO</name>